<feature type="transmembrane region" description="Helical" evidence="3">
    <location>
        <begin position="448"/>
        <end position="469"/>
    </location>
</feature>
<dbReference type="Gene3D" id="3.10.180.10">
    <property type="entry name" value="2,3-Dihydroxybiphenyl 1,2-Dioxygenase, domain 1"/>
    <property type="match status" value="1"/>
</dbReference>
<dbReference type="PROSITE" id="PS51819">
    <property type="entry name" value="VOC"/>
    <property type="match status" value="1"/>
</dbReference>
<dbReference type="GO" id="GO:0051213">
    <property type="term" value="F:dioxygenase activity"/>
    <property type="evidence" value="ECO:0007669"/>
    <property type="project" value="UniProtKB-KW"/>
</dbReference>
<dbReference type="GO" id="GO:0004493">
    <property type="term" value="F:methylmalonyl-CoA epimerase activity"/>
    <property type="evidence" value="ECO:0007669"/>
    <property type="project" value="TreeGrafter"/>
</dbReference>
<feature type="transmembrane region" description="Helical" evidence="3">
    <location>
        <begin position="44"/>
        <end position="63"/>
    </location>
</feature>
<evidence type="ECO:0000256" key="3">
    <source>
        <dbReference type="SAM" id="Phobius"/>
    </source>
</evidence>
<dbReference type="InterPro" id="IPR029068">
    <property type="entry name" value="Glyas_Bleomycin-R_OHBP_Dase"/>
</dbReference>
<dbReference type="Proteomes" id="UP000199515">
    <property type="component" value="Unassembled WGS sequence"/>
</dbReference>
<organism evidence="5 6">
    <name type="scientific">Amycolatopsis xylanica</name>
    <dbReference type="NCBI Taxonomy" id="589385"/>
    <lineage>
        <taxon>Bacteria</taxon>
        <taxon>Bacillati</taxon>
        <taxon>Actinomycetota</taxon>
        <taxon>Actinomycetes</taxon>
        <taxon>Pseudonocardiales</taxon>
        <taxon>Pseudonocardiaceae</taxon>
        <taxon>Amycolatopsis</taxon>
    </lineage>
</organism>
<evidence type="ECO:0000313" key="5">
    <source>
        <dbReference type="EMBL" id="SDZ20693.1"/>
    </source>
</evidence>
<dbReference type="RefSeq" id="WP_245757658.1">
    <property type="nucleotide sequence ID" value="NZ_FNON01000010.1"/>
</dbReference>
<evidence type="ECO:0000259" key="4">
    <source>
        <dbReference type="PROSITE" id="PS51819"/>
    </source>
</evidence>
<keyword evidence="3" id="KW-0812">Transmembrane</keyword>
<feature type="transmembrane region" description="Helical" evidence="3">
    <location>
        <begin position="6"/>
        <end position="24"/>
    </location>
</feature>
<dbReference type="InterPro" id="IPR004360">
    <property type="entry name" value="Glyas_Fos-R_dOase_dom"/>
</dbReference>
<dbReference type="GO" id="GO:0046872">
    <property type="term" value="F:metal ion binding"/>
    <property type="evidence" value="ECO:0007669"/>
    <property type="project" value="UniProtKB-KW"/>
</dbReference>
<proteinExistence type="predicted"/>
<feature type="region of interest" description="Disordered" evidence="2">
    <location>
        <begin position="194"/>
        <end position="222"/>
    </location>
</feature>
<evidence type="ECO:0000256" key="1">
    <source>
        <dbReference type="ARBA" id="ARBA00022723"/>
    </source>
</evidence>
<feature type="transmembrane region" description="Helical" evidence="3">
    <location>
        <begin position="417"/>
        <end position="436"/>
    </location>
</feature>
<dbReference type="InterPro" id="IPR051785">
    <property type="entry name" value="MMCE/EMCE_epimerase"/>
</dbReference>
<keyword evidence="6" id="KW-1185">Reference proteome</keyword>
<reference evidence="5 6" key="1">
    <citation type="submission" date="2016-10" db="EMBL/GenBank/DDBJ databases">
        <authorList>
            <person name="de Groot N.N."/>
        </authorList>
    </citation>
    <scope>NUCLEOTIDE SEQUENCE [LARGE SCALE GENOMIC DNA]</scope>
    <source>
        <strain evidence="5 6">CPCC 202699</strain>
    </source>
</reference>
<keyword evidence="5" id="KW-0560">Oxidoreductase</keyword>
<feature type="transmembrane region" description="Helical" evidence="3">
    <location>
        <begin position="385"/>
        <end position="411"/>
    </location>
</feature>
<evidence type="ECO:0000256" key="2">
    <source>
        <dbReference type="SAM" id="MobiDB-lite"/>
    </source>
</evidence>
<gene>
    <name evidence="5" type="ORF">SAMN05421504_110273</name>
</gene>
<accession>A0A1H3R596</accession>
<dbReference type="AlphaFoldDB" id="A0A1H3R596"/>
<dbReference type="PANTHER" id="PTHR43048">
    <property type="entry name" value="METHYLMALONYL-COA EPIMERASE"/>
    <property type="match status" value="1"/>
</dbReference>
<keyword evidence="3" id="KW-0472">Membrane</keyword>
<name>A0A1H3R596_9PSEU</name>
<protein>
    <submittedName>
        <fullName evidence="5">Catechol 2,3-dioxygenase</fullName>
    </submittedName>
</protein>
<dbReference type="InterPro" id="IPR037523">
    <property type="entry name" value="VOC_core"/>
</dbReference>
<dbReference type="STRING" id="589385.SAMN05421504_110273"/>
<feature type="transmembrane region" description="Helical" evidence="3">
    <location>
        <begin position="350"/>
        <end position="373"/>
    </location>
</feature>
<keyword evidence="3" id="KW-1133">Transmembrane helix</keyword>
<feature type="domain" description="VOC" evidence="4">
    <location>
        <begin position="533"/>
        <end position="651"/>
    </location>
</feature>
<dbReference type="GO" id="GO:0046491">
    <property type="term" value="P:L-methylmalonyl-CoA metabolic process"/>
    <property type="evidence" value="ECO:0007669"/>
    <property type="project" value="TreeGrafter"/>
</dbReference>
<dbReference type="SUPFAM" id="SSF54593">
    <property type="entry name" value="Glyoxalase/Bleomycin resistance protein/Dihydroxybiphenyl dioxygenase"/>
    <property type="match status" value="1"/>
</dbReference>
<dbReference type="EMBL" id="FNON01000010">
    <property type="protein sequence ID" value="SDZ20693.1"/>
    <property type="molecule type" value="Genomic_DNA"/>
</dbReference>
<keyword evidence="5" id="KW-0223">Dioxygenase</keyword>
<feature type="transmembrane region" description="Helical" evidence="3">
    <location>
        <begin position="481"/>
        <end position="500"/>
    </location>
</feature>
<keyword evidence="1" id="KW-0479">Metal-binding</keyword>
<sequence>MRTGVFLRWVAHPLTIGATAVLLLNDHVFKQAWPGLVTGKLSDVAGLVVAPPVLGLLLGLFLADRIGAAVAVVLTGAGFAVVKLTSAGAEAASAVWSGINGPSVVLADSSDLVALPALGLAWWAWRQAASAPPLPDGLVFRARVVVAVPFAVLAICATSAPASSLPSVDSVRSEDGSGGQVVIEVGGLAYGSRSGVDGWTPLPGRPPSDPRQQRRPQTEPCVPDDAAHCYRVHGGGGFDPAEAVPRGGRMLGVDETTDAGESWHTAWEVPAARWQFVLRQHPFPAGVDRVESVASVEVMVRTVQGGHEVIVANGVEGLAVRGADGAWRRVPVVVPGLEIRPMPLTGFGRAIGVEVSTAGLIAVLALVIGMSVAAGRAGARLGRGFAPVVVPLVLLSLAALPILGAVAFFASTARMSTGLWLVVDVCLFGSLAGFALTRRLLPRSRVAVVIGAAVLTGLASVGPLLGWTVGHPQEHDPAVELGLILAACCLVGVVVTGWWAGRDPGGSRVRERHGALIGEHAGDDARSGGTGMRTLHVGLRVTDLERSLAFYTAVGYEIVGRVPETPIGQLTMLKLPGDEFVTVELVHDGDPVDLGTGVSHFVVRVESMDGTLDALAGHGIEPSAPAHENQDGLKTAFIADPDGRRIELVQWPAGHPDGMTAADFLAEEE</sequence>
<dbReference type="PANTHER" id="PTHR43048:SF3">
    <property type="entry name" value="METHYLMALONYL-COA EPIMERASE, MITOCHONDRIAL"/>
    <property type="match status" value="1"/>
</dbReference>
<dbReference type="Pfam" id="PF00903">
    <property type="entry name" value="Glyoxalase"/>
    <property type="match status" value="1"/>
</dbReference>
<evidence type="ECO:0000313" key="6">
    <source>
        <dbReference type="Proteomes" id="UP000199515"/>
    </source>
</evidence>